<dbReference type="AlphaFoldDB" id="X1S6C5"/>
<name>X1S6C5_9ZZZZ</name>
<feature type="non-terminal residue" evidence="1">
    <location>
        <position position="1"/>
    </location>
</feature>
<protein>
    <submittedName>
        <fullName evidence="1">Uncharacterized protein</fullName>
    </submittedName>
</protein>
<reference evidence="1" key="1">
    <citation type="journal article" date="2014" name="Front. Microbiol.">
        <title>High frequency of phylogenetically diverse reductive dehalogenase-homologous genes in deep subseafloor sedimentary metagenomes.</title>
        <authorList>
            <person name="Kawai M."/>
            <person name="Futagami T."/>
            <person name="Toyoda A."/>
            <person name="Takaki Y."/>
            <person name="Nishi S."/>
            <person name="Hori S."/>
            <person name="Arai W."/>
            <person name="Tsubouchi T."/>
            <person name="Morono Y."/>
            <person name="Uchiyama I."/>
            <person name="Ito T."/>
            <person name="Fujiyama A."/>
            <person name="Inagaki F."/>
            <person name="Takami H."/>
        </authorList>
    </citation>
    <scope>NUCLEOTIDE SEQUENCE</scope>
    <source>
        <strain evidence="1">Expedition CK06-06</strain>
    </source>
</reference>
<feature type="non-terminal residue" evidence="1">
    <location>
        <position position="44"/>
    </location>
</feature>
<comment type="caution">
    <text evidence="1">The sequence shown here is derived from an EMBL/GenBank/DDBJ whole genome shotgun (WGS) entry which is preliminary data.</text>
</comment>
<proteinExistence type="predicted"/>
<sequence length="44" mass="5259">DEGWMSPGYNFMEADLLFYEKTREFITKHRENTPNKPFFAVLST</sequence>
<organism evidence="1">
    <name type="scientific">marine sediment metagenome</name>
    <dbReference type="NCBI Taxonomy" id="412755"/>
    <lineage>
        <taxon>unclassified sequences</taxon>
        <taxon>metagenomes</taxon>
        <taxon>ecological metagenomes</taxon>
    </lineage>
</organism>
<evidence type="ECO:0000313" key="1">
    <source>
        <dbReference type="EMBL" id="GAI74676.1"/>
    </source>
</evidence>
<dbReference type="EMBL" id="BARW01014329">
    <property type="protein sequence ID" value="GAI74676.1"/>
    <property type="molecule type" value="Genomic_DNA"/>
</dbReference>
<gene>
    <name evidence="1" type="ORF">S12H4_25487</name>
</gene>
<accession>X1S6C5</accession>